<dbReference type="SUPFAM" id="SSF56529">
    <property type="entry name" value="FAH"/>
    <property type="match status" value="1"/>
</dbReference>
<dbReference type="GO" id="GO:0016853">
    <property type="term" value="F:isomerase activity"/>
    <property type="evidence" value="ECO:0007669"/>
    <property type="project" value="UniProtKB-KW"/>
</dbReference>
<dbReference type="EMBL" id="AUNC01000007">
    <property type="protein sequence ID" value="KEO58387.1"/>
    <property type="molecule type" value="Genomic_DNA"/>
</dbReference>
<dbReference type="Proteomes" id="UP000027463">
    <property type="component" value="Unassembled WGS sequence"/>
</dbReference>
<gene>
    <name evidence="3" type="ORF">SMB34_13935</name>
</gene>
<reference evidence="3 4" key="1">
    <citation type="submission" date="2013-07" db="EMBL/GenBank/DDBJ databases">
        <title>Thalassospira permensis NBRC 106175 Genome Sequencing.</title>
        <authorList>
            <person name="Lai Q."/>
            <person name="Shao Z."/>
        </authorList>
    </citation>
    <scope>NUCLEOTIDE SEQUENCE [LARGE SCALE GENOMIC DNA]</scope>
    <source>
        <strain evidence="3 4">NBRC 106175</strain>
    </source>
</reference>
<evidence type="ECO:0000259" key="2">
    <source>
        <dbReference type="Pfam" id="PF01557"/>
    </source>
</evidence>
<protein>
    <submittedName>
        <fullName evidence="3">5-carboxymethyl-2-hydroxymuconate isomerase</fullName>
    </submittedName>
</protein>
<dbReference type="PANTHER" id="PTHR11820">
    <property type="entry name" value="ACYLPYRUVASE"/>
    <property type="match status" value="1"/>
</dbReference>
<proteinExistence type="predicted"/>
<feature type="domain" description="Fumarylacetoacetase-like C-terminal" evidence="2">
    <location>
        <begin position="45"/>
        <end position="244"/>
    </location>
</feature>
<dbReference type="InterPro" id="IPR011234">
    <property type="entry name" value="Fumarylacetoacetase-like_C"/>
</dbReference>
<keyword evidence="4" id="KW-1185">Reference proteome</keyword>
<accession>A0ABR4TRJ6</accession>
<dbReference type="PANTHER" id="PTHR11820:SF90">
    <property type="entry name" value="FLUTATHIONE S-TRANSFERASE"/>
    <property type="match status" value="1"/>
</dbReference>
<dbReference type="Gene3D" id="3.90.850.10">
    <property type="entry name" value="Fumarylacetoacetase-like, C-terminal domain"/>
    <property type="match status" value="1"/>
</dbReference>
<keyword evidence="3" id="KW-0413">Isomerase</keyword>
<keyword evidence="1" id="KW-0479">Metal-binding</keyword>
<evidence type="ECO:0000313" key="3">
    <source>
        <dbReference type="EMBL" id="KEO58387.1"/>
    </source>
</evidence>
<dbReference type="InterPro" id="IPR036663">
    <property type="entry name" value="Fumarylacetoacetase_C_sf"/>
</dbReference>
<evidence type="ECO:0000313" key="4">
    <source>
        <dbReference type="Proteomes" id="UP000027463"/>
    </source>
</evidence>
<sequence>MGISKDNISIRISFKGATMNFVFPAATPVTVPVQNSDQLFPVNRIFCIGKNYADHVREMGSDPADTPPCIFMKPTDCLKVGNGDLAYPSGTEDLHYEGELVVALGAGGKNLDRAAVEAAIFGYAAGLDMTRRDVQAGLKDRRLPWDMAKSFDDCAAISAIRPKTDAGNPQATNLKLSVNGTVKQDDTTAKMIWPMVDALVHLSTLIELKAGDLLFTGTPEGVGQVVRGDRMDVVIADVAELSVTLK</sequence>
<comment type="caution">
    <text evidence="3">The sequence shown here is derived from an EMBL/GenBank/DDBJ whole genome shotgun (WGS) entry which is preliminary data.</text>
</comment>
<name>A0ABR4TRJ6_9PROT</name>
<organism evidence="3 4">
    <name type="scientific">Thalassospira permensis NBRC 106175</name>
    <dbReference type="NCBI Taxonomy" id="1353532"/>
    <lineage>
        <taxon>Bacteria</taxon>
        <taxon>Pseudomonadati</taxon>
        <taxon>Pseudomonadota</taxon>
        <taxon>Alphaproteobacteria</taxon>
        <taxon>Rhodospirillales</taxon>
        <taxon>Thalassospiraceae</taxon>
        <taxon>Thalassospira</taxon>
    </lineage>
</organism>
<dbReference type="Pfam" id="PF01557">
    <property type="entry name" value="FAA_hydrolase"/>
    <property type="match status" value="1"/>
</dbReference>
<evidence type="ECO:0000256" key="1">
    <source>
        <dbReference type="ARBA" id="ARBA00022723"/>
    </source>
</evidence>